<feature type="domain" description="HTH deoR-type" evidence="3">
    <location>
        <begin position="7"/>
        <end position="66"/>
    </location>
</feature>
<dbReference type="RefSeq" id="WP_068130538.1">
    <property type="nucleotide sequence ID" value="NZ_CP042914.1"/>
</dbReference>
<dbReference type="Gene3D" id="1.10.10.10">
    <property type="entry name" value="Winged helix-like DNA-binding domain superfamily/Winged helix DNA-binding domain"/>
    <property type="match status" value="1"/>
</dbReference>
<dbReference type="Pfam" id="PF08279">
    <property type="entry name" value="HTH_11"/>
    <property type="match status" value="1"/>
</dbReference>
<dbReference type="SUPFAM" id="SSF46785">
    <property type="entry name" value="Winged helix' DNA-binding domain"/>
    <property type="match status" value="1"/>
</dbReference>
<dbReference type="OrthoDB" id="274320at2"/>
<dbReference type="PROSITE" id="PS51000">
    <property type="entry name" value="HTH_DEOR_2"/>
    <property type="match status" value="1"/>
</dbReference>
<protein>
    <submittedName>
        <fullName evidence="4">HTH domain protein</fullName>
    </submittedName>
</protein>
<dbReference type="InterPro" id="IPR013196">
    <property type="entry name" value="HTH_11"/>
</dbReference>
<dbReference type="EMBL" id="CP042914">
    <property type="protein sequence ID" value="QEG40534.1"/>
    <property type="molecule type" value="Genomic_DNA"/>
</dbReference>
<dbReference type="InterPro" id="IPR051534">
    <property type="entry name" value="CBASS_pafABC_assoc_protein"/>
</dbReference>
<evidence type="ECO:0000259" key="3">
    <source>
        <dbReference type="PROSITE" id="PS51000"/>
    </source>
</evidence>
<dbReference type="KEGG" id="rul:UC8_25480"/>
<keyword evidence="1" id="KW-0805">Transcription regulation</keyword>
<keyword evidence="5" id="KW-1185">Reference proteome</keyword>
<evidence type="ECO:0000313" key="4">
    <source>
        <dbReference type="EMBL" id="QEG40534.1"/>
    </source>
</evidence>
<dbReference type="PANTHER" id="PTHR34580:SF3">
    <property type="entry name" value="PROTEIN PAFB"/>
    <property type="match status" value="1"/>
</dbReference>
<dbReference type="InterPro" id="IPR001034">
    <property type="entry name" value="DeoR_HTH"/>
</dbReference>
<evidence type="ECO:0000256" key="1">
    <source>
        <dbReference type="ARBA" id="ARBA00023015"/>
    </source>
</evidence>
<sequence length="105" mass="11460">MQGLGTTERQLRLLQQLASTRQGETVAELAERFGVNQRTIRRDLQRLQAIGFPVDQTTEAHGRQRWLLHGDSILGTGLSFDEAFALVLASLSATAVVDGAAGGRW</sequence>
<name>A0A5B9QNI8_9BACT</name>
<organism evidence="4 5">
    <name type="scientific">Roseimaritima ulvae</name>
    <dbReference type="NCBI Taxonomy" id="980254"/>
    <lineage>
        <taxon>Bacteria</taxon>
        <taxon>Pseudomonadati</taxon>
        <taxon>Planctomycetota</taxon>
        <taxon>Planctomycetia</taxon>
        <taxon>Pirellulales</taxon>
        <taxon>Pirellulaceae</taxon>
        <taxon>Roseimaritima</taxon>
    </lineage>
</organism>
<dbReference type="PANTHER" id="PTHR34580">
    <property type="match status" value="1"/>
</dbReference>
<dbReference type="AlphaFoldDB" id="A0A5B9QNI8"/>
<keyword evidence="2" id="KW-0804">Transcription</keyword>
<dbReference type="GO" id="GO:0003700">
    <property type="term" value="F:DNA-binding transcription factor activity"/>
    <property type="evidence" value="ECO:0007669"/>
    <property type="project" value="InterPro"/>
</dbReference>
<reference evidence="4 5" key="1">
    <citation type="submission" date="2019-08" db="EMBL/GenBank/DDBJ databases">
        <title>Deep-cultivation of Planctomycetes and their phenomic and genomic characterization uncovers novel biology.</title>
        <authorList>
            <person name="Wiegand S."/>
            <person name="Jogler M."/>
            <person name="Boedeker C."/>
            <person name="Pinto D."/>
            <person name="Vollmers J."/>
            <person name="Rivas-Marin E."/>
            <person name="Kohn T."/>
            <person name="Peeters S.H."/>
            <person name="Heuer A."/>
            <person name="Rast P."/>
            <person name="Oberbeckmann S."/>
            <person name="Bunk B."/>
            <person name="Jeske O."/>
            <person name="Meyerdierks A."/>
            <person name="Storesund J.E."/>
            <person name="Kallscheuer N."/>
            <person name="Luecker S."/>
            <person name="Lage O.M."/>
            <person name="Pohl T."/>
            <person name="Merkel B.J."/>
            <person name="Hornburger P."/>
            <person name="Mueller R.-W."/>
            <person name="Bruemmer F."/>
            <person name="Labrenz M."/>
            <person name="Spormann A.M."/>
            <person name="Op den Camp H."/>
            <person name="Overmann J."/>
            <person name="Amann R."/>
            <person name="Jetten M.S.M."/>
            <person name="Mascher T."/>
            <person name="Medema M.H."/>
            <person name="Devos D.P."/>
            <person name="Kaster A.-K."/>
            <person name="Ovreas L."/>
            <person name="Rohde M."/>
            <person name="Galperin M.Y."/>
            <person name="Jogler C."/>
        </authorList>
    </citation>
    <scope>NUCLEOTIDE SEQUENCE [LARGE SCALE GENOMIC DNA]</scope>
    <source>
        <strain evidence="4 5">UC8</strain>
    </source>
</reference>
<gene>
    <name evidence="4" type="ORF">UC8_25480</name>
</gene>
<dbReference type="InterPro" id="IPR036388">
    <property type="entry name" value="WH-like_DNA-bd_sf"/>
</dbReference>
<proteinExistence type="predicted"/>
<evidence type="ECO:0000313" key="5">
    <source>
        <dbReference type="Proteomes" id="UP000325286"/>
    </source>
</evidence>
<dbReference type="Proteomes" id="UP000325286">
    <property type="component" value="Chromosome"/>
</dbReference>
<accession>A0A5B9QNI8</accession>
<evidence type="ECO:0000256" key="2">
    <source>
        <dbReference type="ARBA" id="ARBA00023163"/>
    </source>
</evidence>
<dbReference type="InterPro" id="IPR036390">
    <property type="entry name" value="WH_DNA-bd_sf"/>
</dbReference>